<evidence type="ECO:0000259" key="1">
    <source>
        <dbReference type="SMART" id="SM00382"/>
    </source>
</evidence>
<dbReference type="Proteomes" id="UP000648914">
    <property type="component" value="Unassembled WGS sequence"/>
</dbReference>
<evidence type="ECO:0000313" key="3">
    <source>
        <dbReference type="Proteomes" id="UP000648914"/>
    </source>
</evidence>
<dbReference type="SUPFAM" id="SSF52540">
    <property type="entry name" value="P-loop containing nucleoside triphosphate hydrolases"/>
    <property type="match status" value="1"/>
</dbReference>
<dbReference type="InterPro" id="IPR027417">
    <property type="entry name" value="P-loop_NTPase"/>
</dbReference>
<accession>A0ABS0UCT8</accession>
<protein>
    <submittedName>
        <fullName evidence="2">TniB family NTP-binding protein</fullName>
    </submittedName>
</protein>
<feature type="domain" description="AAA+ ATPase" evidence="1">
    <location>
        <begin position="42"/>
        <end position="197"/>
    </location>
</feature>
<comment type="caution">
    <text evidence="2">The sequence shown here is derived from an EMBL/GenBank/DDBJ whole genome shotgun (WGS) entry which is preliminary data.</text>
</comment>
<proteinExistence type="predicted"/>
<reference evidence="2 3" key="1">
    <citation type="submission" date="2020-12" db="EMBL/GenBank/DDBJ databases">
        <title>Comparative genomic insights into the epidemiology and virulence of plant pathogenic Pseudomonads from Turkey.</title>
        <authorList>
            <person name="Dillon M."/>
            <person name="Ruiz-Bedoya T."/>
            <person name="Bendalovic-Torma C."/>
            <person name="Guttman K.M."/>
            <person name="Kwak H."/>
            <person name="Middleton M.A."/>
            <person name="Wang P.W."/>
            <person name="Horuz S."/>
            <person name="Aysan Y."/>
            <person name="Guttman D.S."/>
        </authorList>
    </citation>
    <scope>NUCLEOTIDE SEQUENCE [LARGE SCALE GENOMIC DNA]</scope>
    <source>
        <strain evidence="2 3">S5_IA_2b</strain>
    </source>
</reference>
<dbReference type="EMBL" id="JAEILG010000006">
    <property type="protein sequence ID" value="MBI6563154.1"/>
    <property type="molecule type" value="Genomic_DNA"/>
</dbReference>
<gene>
    <name evidence="2" type="ORF">YA0852_03355</name>
</gene>
<name>A0ABS0UCT8_9PSED</name>
<dbReference type="SMART" id="SM00382">
    <property type="entry name" value="AAA"/>
    <property type="match status" value="1"/>
</dbReference>
<keyword evidence="3" id="KW-1185">Reference proteome</keyword>
<dbReference type="RefSeq" id="WP_198721519.1">
    <property type="nucleotide sequence ID" value="NZ_JAEIKU010000245.1"/>
</dbReference>
<organism evidence="2 3">
    <name type="scientific">Pseudomonas synxantha</name>
    <dbReference type="NCBI Taxonomy" id="47883"/>
    <lineage>
        <taxon>Bacteria</taxon>
        <taxon>Pseudomonadati</taxon>
        <taxon>Pseudomonadota</taxon>
        <taxon>Gammaproteobacteria</taxon>
        <taxon>Pseudomonadales</taxon>
        <taxon>Pseudomonadaceae</taxon>
        <taxon>Pseudomonas</taxon>
    </lineage>
</organism>
<dbReference type="Pfam" id="PF05621">
    <property type="entry name" value="TniB"/>
    <property type="match status" value="1"/>
</dbReference>
<evidence type="ECO:0000313" key="2">
    <source>
        <dbReference type="EMBL" id="MBI6563154.1"/>
    </source>
</evidence>
<sequence>MNIPTDPEQIQDLSNHFITTPQIERSTTRVHEVINDTKISGKAKGLLICGPSGAGKSTMIKKLMSDRRKDVADGHNYKTMYMTIPAKPTTKSMGEAFLDGMNDPFARKHGHSSEYKLLRITRLLKDLGTELLIFDEMQHIVEHHRKTTEASNWIKYLMDHTGLAVVLIGMWTTQEILDNDHQLRRRFSATIDFHRFKIIKTPSDNFLILIKTLESLLKVKAISLTTDEMLQRLYYASYGLIDYLVKILNRAVWIVVKKNLEGITLEVLSQAFTDEVWGDVKDNRNPFSQQFNFRSLVDHREPFHDFDFNEQ</sequence>
<dbReference type="Gene3D" id="3.40.50.300">
    <property type="entry name" value="P-loop containing nucleotide triphosphate hydrolases"/>
    <property type="match status" value="1"/>
</dbReference>
<dbReference type="InterPro" id="IPR008868">
    <property type="entry name" value="TniB"/>
</dbReference>
<dbReference type="InterPro" id="IPR003593">
    <property type="entry name" value="AAA+_ATPase"/>
</dbReference>